<reference evidence="3" key="1">
    <citation type="submission" date="2013-10" db="EMBL/GenBank/DDBJ databases">
        <title>Genome sequencing of Onchocerca volvulus.</title>
        <authorList>
            <person name="Cotton J."/>
            <person name="Tsai J."/>
            <person name="Stanley E."/>
            <person name="Tracey A."/>
            <person name="Holroyd N."/>
            <person name="Lustigman S."/>
            <person name="Berriman M."/>
        </authorList>
    </citation>
    <scope>NUCLEOTIDE SEQUENCE</scope>
</reference>
<dbReference type="EMBL" id="CMVM020000662">
    <property type="status" value="NOT_ANNOTATED_CDS"/>
    <property type="molecule type" value="Genomic_DNA"/>
</dbReference>
<evidence type="ECO:0000313" key="3">
    <source>
        <dbReference type="Proteomes" id="UP000024404"/>
    </source>
</evidence>
<protein>
    <submittedName>
        <fullName evidence="2">Uncharacterized protein</fullName>
    </submittedName>
</protein>
<sequence length="290" mass="34857">MQVQMETINIGDLKKDKCFQKLVRKFQKDMNDLKKRYQKERGSIQKQQQMTIDRLICDSYKQSKWRTLANSSGSQKHQSQLFLKSEPTPYTVILLCKYSNNLIGVFQMKSLVLTQTNEWSSMMRRHERECHDLRRFQIKEEFECLGKLLQDAQKQQKNMLKLRLKAENKDLKQAQTKKKMDDTRAIQQDKNIKKKVERDRRMKEMNEKNLKVFCEERKRLAMKAQKREEQLIKRHEEQNGEFEKDAEPFFSKTFTRKSSLLQEISAFQELELEEMSHRETQLASKPEFIC</sequence>
<evidence type="ECO:0000313" key="2">
    <source>
        <dbReference type="EnsemblMetazoa" id="OVOC12732.1"/>
    </source>
</evidence>
<dbReference type="SUPFAM" id="SSF69989">
    <property type="entry name" value="C-terminal domain of PLC-beta"/>
    <property type="match status" value="1"/>
</dbReference>
<proteinExistence type="predicted"/>
<dbReference type="Gene3D" id="1.20.1230.10">
    <property type="entry name" value="Phospholipase C beta, distal C-terminal domain"/>
    <property type="match status" value="1"/>
</dbReference>
<dbReference type="AlphaFoldDB" id="A0A8R1XPI5"/>
<evidence type="ECO:0000256" key="1">
    <source>
        <dbReference type="SAM" id="Coils"/>
    </source>
</evidence>
<accession>A0A8R1XPI5</accession>
<organism evidence="2 3">
    <name type="scientific">Onchocerca volvulus</name>
    <dbReference type="NCBI Taxonomy" id="6282"/>
    <lineage>
        <taxon>Eukaryota</taxon>
        <taxon>Metazoa</taxon>
        <taxon>Ecdysozoa</taxon>
        <taxon>Nematoda</taxon>
        <taxon>Chromadorea</taxon>
        <taxon>Rhabditida</taxon>
        <taxon>Spirurina</taxon>
        <taxon>Spiruromorpha</taxon>
        <taxon>Filarioidea</taxon>
        <taxon>Onchocercidae</taxon>
        <taxon>Onchocerca</taxon>
    </lineage>
</organism>
<reference evidence="2" key="2">
    <citation type="submission" date="2022-06" db="UniProtKB">
        <authorList>
            <consortium name="EnsemblMetazoa"/>
        </authorList>
    </citation>
    <scope>IDENTIFICATION</scope>
</reference>
<name>A0A8R1XPI5_ONCVO</name>
<dbReference type="InterPro" id="IPR042531">
    <property type="entry name" value="PLC-beta_C_sf"/>
</dbReference>
<dbReference type="OMA" id="MRTENFL"/>
<keyword evidence="1" id="KW-0175">Coiled coil</keyword>
<dbReference type="EnsemblMetazoa" id="OVOC12732.1">
    <property type="protein sequence ID" value="OVOC12732.1"/>
    <property type="gene ID" value="WBGene00249541"/>
</dbReference>
<keyword evidence="3" id="KW-1185">Reference proteome</keyword>
<feature type="coiled-coil region" evidence="1">
    <location>
        <begin position="149"/>
        <end position="177"/>
    </location>
</feature>
<feature type="coiled-coil region" evidence="1">
    <location>
        <begin position="23"/>
        <end position="50"/>
    </location>
</feature>
<dbReference type="Proteomes" id="UP000024404">
    <property type="component" value="Unassembled WGS sequence"/>
</dbReference>